<keyword evidence="3" id="KW-0597">Phosphoprotein</keyword>
<reference evidence="5 6" key="1">
    <citation type="submission" date="2020-12" db="EMBL/GenBank/DDBJ databases">
        <title>Streptomyces typhae sp. nov., a novel endophytic actinomycete isolated from the root of cattail pollen (Typha angustifolia L.).</title>
        <authorList>
            <person name="Peng C."/>
            <person name="Liu C."/>
        </authorList>
    </citation>
    <scope>NUCLEOTIDE SEQUENCE [LARGE SCALE GENOMIC DNA]</scope>
    <source>
        <strain evidence="5 6">JCM 4753</strain>
    </source>
</reference>
<dbReference type="Gene3D" id="1.10.1200.10">
    <property type="entry name" value="ACP-like"/>
    <property type="match status" value="1"/>
</dbReference>
<comment type="caution">
    <text evidence="5">The sequence shown here is derived from an EMBL/GenBank/DDBJ whole genome shotgun (WGS) entry which is preliminary data.</text>
</comment>
<dbReference type="SUPFAM" id="SSF56801">
    <property type="entry name" value="Acetyl-CoA synthetase-like"/>
    <property type="match status" value="1"/>
</dbReference>
<dbReference type="RefSeq" id="WP_190113436.1">
    <property type="nucleotide sequence ID" value="NZ_BMVR01000001.1"/>
</dbReference>
<dbReference type="InterPro" id="IPR020806">
    <property type="entry name" value="PKS_PP-bd"/>
</dbReference>
<dbReference type="InterPro" id="IPR000873">
    <property type="entry name" value="AMP-dep_synth/lig_dom"/>
</dbReference>
<evidence type="ECO:0000256" key="3">
    <source>
        <dbReference type="ARBA" id="ARBA00022553"/>
    </source>
</evidence>
<dbReference type="Pfam" id="PF08659">
    <property type="entry name" value="KR"/>
    <property type="match status" value="1"/>
</dbReference>
<comment type="similarity">
    <text evidence="1">Belongs to the ATP-dependent AMP-binding enzyme family.</text>
</comment>
<dbReference type="InterPro" id="IPR013968">
    <property type="entry name" value="PKS_KR"/>
</dbReference>
<organism evidence="5 6">
    <name type="scientific">Streptomyces flavofungini</name>
    <dbReference type="NCBI Taxonomy" id="68200"/>
    <lineage>
        <taxon>Bacteria</taxon>
        <taxon>Bacillati</taxon>
        <taxon>Actinomycetota</taxon>
        <taxon>Actinomycetes</taxon>
        <taxon>Kitasatosporales</taxon>
        <taxon>Streptomycetaceae</taxon>
        <taxon>Streptomyces</taxon>
    </lineage>
</organism>
<dbReference type="SMART" id="SM00822">
    <property type="entry name" value="PKS_KR"/>
    <property type="match status" value="1"/>
</dbReference>
<dbReference type="CDD" id="cd08953">
    <property type="entry name" value="KR_2_SDR_x"/>
    <property type="match status" value="1"/>
</dbReference>
<keyword evidence="2" id="KW-0596">Phosphopantetheine</keyword>
<accession>A0ABS0XJL0</accession>
<dbReference type="InterPro" id="IPR036291">
    <property type="entry name" value="NAD(P)-bd_dom_sf"/>
</dbReference>
<dbReference type="Proteomes" id="UP000634780">
    <property type="component" value="Unassembled WGS sequence"/>
</dbReference>
<dbReference type="PROSITE" id="PS50075">
    <property type="entry name" value="CARRIER"/>
    <property type="match status" value="1"/>
</dbReference>
<evidence type="ECO:0000313" key="5">
    <source>
        <dbReference type="EMBL" id="MBJ3813166.1"/>
    </source>
</evidence>
<dbReference type="InterPro" id="IPR057326">
    <property type="entry name" value="KR_dom"/>
</dbReference>
<dbReference type="SUPFAM" id="SSF51735">
    <property type="entry name" value="NAD(P)-binding Rossmann-fold domains"/>
    <property type="match status" value="2"/>
</dbReference>
<dbReference type="InterPro" id="IPR045851">
    <property type="entry name" value="AMP-bd_C_sf"/>
</dbReference>
<protein>
    <submittedName>
        <fullName evidence="5">SDR family NAD(P)-dependent oxidoreductase</fullName>
    </submittedName>
</protein>
<name>A0ABS0XJL0_9ACTN</name>
<dbReference type="SUPFAM" id="SSF47336">
    <property type="entry name" value="ACP-like"/>
    <property type="match status" value="1"/>
</dbReference>
<evidence type="ECO:0000313" key="6">
    <source>
        <dbReference type="Proteomes" id="UP000634780"/>
    </source>
</evidence>
<dbReference type="InterPro" id="IPR042099">
    <property type="entry name" value="ANL_N_sf"/>
</dbReference>
<dbReference type="Gene3D" id="3.40.50.12780">
    <property type="entry name" value="N-terminal domain of ligase-like"/>
    <property type="match status" value="1"/>
</dbReference>
<dbReference type="SMART" id="SM00823">
    <property type="entry name" value="PKS_PP"/>
    <property type="match status" value="1"/>
</dbReference>
<proteinExistence type="inferred from homology"/>
<evidence type="ECO:0000259" key="4">
    <source>
        <dbReference type="PROSITE" id="PS50075"/>
    </source>
</evidence>
<dbReference type="PANTHER" id="PTHR22754:SF32">
    <property type="entry name" value="DISCO-INTERACTING PROTEIN 2"/>
    <property type="match status" value="1"/>
</dbReference>
<dbReference type="PROSITE" id="PS00012">
    <property type="entry name" value="PHOSPHOPANTETHEINE"/>
    <property type="match status" value="1"/>
</dbReference>
<feature type="domain" description="Carrier" evidence="4">
    <location>
        <begin position="1194"/>
        <end position="1269"/>
    </location>
</feature>
<dbReference type="InterPro" id="IPR009081">
    <property type="entry name" value="PP-bd_ACP"/>
</dbReference>
<dbReference type="Gene3D" id="3.40.50.720">
    <property type="entry name" value="NAD(P)-binding Rossmann-like Domain"/>
    <property type="match status" value="1"/>
</dbReference>
<sequence>MTAADLLGSAVLDEITAAAKGVPGVGDAIAVARKGVRAVTPTAPASAPAAPQATGPVEADATDRPLADLDGGPLHIPDGAPATLQEALRAAAELATDKGTIYVTRGNEDVLQTYPELLAEAERVLAGLRAAGLRPGDPALFVFDDNRGYLTTFWACVLGGFVPTPVAVATTYATPNEVNRKLRNAWDLLGRPVLVTDAATAAPLAGVRELWDEPDVRILTVEELATCPPDSDWFPAKRDSPVLNLLTSGSTGVPKCVQHTNASVVDRSLSAIQYLGLTGDDVSLIWMPFDHVTVVHYNVRDMFLRCMHVNAKISHFLTDPLLWLDWVDRYRVTTTWAPNFAFAMVNELADQHAERSWDLSSLREIINGAEPVIAGTSHRFLELLAPYGLPADAMVPAFGMSETCTAVTYSRQSRDDRAAGTVAIDPASLNTTIRYVDPAADGAVVLSKVGEPIPGVQIRVVDEDGSVLPEGSMGEMRIRGRTMMHGYFANDEANRESFDEDGWFRTGDSAFVTDGEVVIAGRIKDQIIVRGINYMAHELENVVEQIDNVRVTFVGAVGVREPGADSDQLVIFFVPQNWDPDRLAKTTEEMRAVLVRESGLAPDLLIPVTEAEFPKTGSGKVQRAALANELRAGSFADRVAGSGAEEQQPEGWFVRRQWAQLPYAGSADDGAGVRLVFGEDEELAHLPLDGQVVTVREGEEYGEDEAGRFRVPSADRAELHRLFKAVTAEHGPLATVVFARPLTRGGDPAARLTDATAELSALLGVLADGAYGQPSVLVLTSGAVHVLDGDRVDLGTCALLGLVRTAVSEAAKLTIRQVDLPADRPGWGDALRAELADRGHSGIVAVRQGKRWQPRLLPTDADDADPGMTGPPVIAGGLYLVTGGLGGIAHDVAAYLVAGYGARLLLVGRSAADGEKADRLSELTGLGEVVYEQLDVADAQALAAAVTSAEERWGRPLDGVLHLAGSDPTAQWAESDAHTVVNETMATYAEQYSAKVDGTLAIATVLETRQDASLVLFGSVTAEFGGHSFGAYAAANSFLSGFADYWHHERRRTVRYLAWSMWTGIGMNRGQSTAAARSRGFRIIEPAGGLQLFLDTLTMPHHSLIIGLDLANPAMVEELMPDQLRVSEVVLAYTGDGVDQAAVREAVAASVRDCPVPVRLIETPLIPRDATGAADVAQLLLEAVPGRVKRAVEAPATDLERQLAAIWSEALNRPVLGRDESFFELGGNSLRATRLLAMVDQDLAVRVTTQELFENPTVAGMAESVLRHGPGT</sequence>
<evidence type="ECO:0000256" key="2">
    <source>
        <dbReference type="ARBA" id="ARBA00022450"/>
    </source>
</evidence>
<dbReference type="Pfam" id="PF00501">
    <property type="entry name" value="AMP-binding"/>
    <property type="match status" value="1"/>
</dbReference>
<dbReference type="InterPro" id="IPR006162">
    <property type="entry name" value="Ppantetheine_attach_site"/>
</dbReference>
<dbReference type="EMBL" id="JAEKOZ010000053">
    <property type="protein sequence ID" value="MBJ3813166.1"/>
    <property type="molecule type" value="Genomic_DNA"/>
</dbReference>
<dbReference type="PANTHER" id="PTHR22754">
    <property type="entry name" value="DISCO-INTERACTING PROTEIN 2 DIP2 -RELATED"/>
    <property type="match status" value="1"/>
</dbReference>
<dbReference type="Pfam" id="PF00550">
    <property type="entry name" value="PP-binding"/>
    <property type="match status" value="1"/>
</dbReference>
<dbReference type="InterPro" id="IPR036736">
    <property type="entry name" value="ACP-like_sf"/>
</dbReference>
<dbReference type="Gene3D" id="3.30.300.30">
    <property type="match status" value="1"/>
</dbReference>
<evidence type="ECO:0000256" key="1">
    <source>
        <dbReference type="ARBA" id="ARBA00006432"/>
    </source>
</evidence>
<gene>
    <name evidence="5" type="ORF">JGB26_39975</name>
</gene>
<keyword evidence="6" id="KW-1185">Reference proteome</keyword>